<dbReference type="InterPro" id="IPR001647">
    <property type="entry name" value="HTH_TetR"/>
</dbReference>
<gene>
    <name evidence="6" type="ORF">MCOO_29010</name>
</gene>
<dbReference type="InterPro" id="IPR036271">
    <property type="entry name" value="Tet_transcr_reg_TetR-rel_C_sf"/>
</dbReference>
<dbReference type="PANTHER" id="PTHR30055">
    <property type="entry name" value="HTH-TYPE TRANSCRIPTIONAL REGULATOR RUTR"/>
    <property type="match status" value="1"/>
</dbReference>
<evidence type="ECO:0000256" key="2">
    <source>
        <dbReference type="ARBA" id="ARBA00023125"/>
    </source>
</evidence>
<dbReference type="InterPro" id="IPR011075">
    <property type="entry name" value="TetR_C"/>
</dbReference>
<evidence type="ECO:0000256" key="4">
    <source>
        <dbReference type="PROSITE-ProRule" id="PRU00335"/>
    </source>
</evidence>
<keyword evidence="2 4" id="KW-0238">DNA-binding</keyword>
<dbReference type="Pfam" id="PF16859">
    <property type="entry name" value="TetR_C_11"/>
    <property type="match status" value="1"/>
</dbReference>
<proteinExistence type="predicted"/>
<keyword evidence="3" id="KW-0804">Transcription</keyword>
<organism evidence="6 7">
    <name type="scientific">Mycobacterium cookii</name>
    <dbReference type="NCBI Taxonomy" id="1775"/>
    <lineage>
        <taxon>Bacteria</taxon>
        <taxon>Bacillati</taxon>
        <taxon>Actinomycetota</taxon>
        <taxon>Actinomycetes</taxon>
        <taxon>Mycobacteriales</taxon>
        <taxon>Mycobacteriaceae</taxon>
        <taxon>Mycobacterium</taxon>
    </lineage>
</organism>
<evidence type="ECO:0000256" key="3">
    <source>
        <dbReference type="ARBA" id="ARBA00023163"/>
    </source>
</evidence>
<dbReference type="KEGG" id="mcoo:MCOO_29010"/>
<name>A0A7I7KYP6_9MYCO</name>
<feature type="domain" description="HTH tetR-type" evidence="5">
    <location>
        <begin position="11"/>
        <end position="71"/>
    </location>
</feature>
<dbReference type="SUPFAM" id="SSF46689">
    <property type="entry name" value="Homeodomain-like"/>
    <property type="match status" value="1"/>
</dbReference>
<reference evidence="6 7" key="1">
    <citation type="journal article" date="2019" name="Emerg. Microbes Infect.">
        <title>Comprehensive subspecies identification of 175 nontuberculous mycobacteria species based on 7547 genomic profiles.</title>
        <authorList>
            <person name="Matsumoto Y."/>
            <person name="Kinjo T."/>
            <person name="Motooka D."/>
            <person name="Nabeya D."/>
            <person name="Jung N."/>
            <person name="Uechi K."/>
            <person name="Horii T."/>
            <person name="Iida T."/>
            <person name="Fujita J."/>
            <person name="Nakamura S."/>
        </authorList>
    </citation>
    <scope>NUCLEOTIDE SEQUENCE [LARGE SCALE GENOMIC DNA]</scope>
    <source>
        <strain evidence="6 7">JCM 12404</strain>
    </source>
</reference>
<sequence>MTSGVSHRRGEHVRQTVLASALEELAANGFHGATIAGVAGRSGVHETTIYRRWLTRENLFVAALLEGSADAIPAPDTGSTRGDLLAIVREVLGYVGSPTGTALLRAALLPADDTYADARKEFWTQRLDALSPVVQRGVERGDLRADTDARVLLEMLIAPIHGRLLLTGEPVDDDLAERLVELALNGAAAPPGQR</sequence>
<evidence type="ECO:0000313" key="6">
    <source>
        <dbReference type="EMBL" id="BBX46886.1"/>
    </source>
</evidence>
<evidence type="ECO:0000313" key="7">
    <source>
        <dbReference type="Proteomes" id="UP000465866"/>
    </source>
</evidence>
<dbReference type="InterPro" id="IPR009057">
    <property type="entry name" value="Homeodomain-like_sf"/>
</dbReference>
<dbReference type="GO" id="GO:0000976">
    <property type="term" value="F:transcription cis-regulatory region binding"/>
    <property type="evidence" value="ECO:0007669"/>
    <property type="project" value="TreeGrafter"/>
</dbReference>
<dbReference type="Gene3D" id="1.10.357.10">
    <property type="entry name" value="Tetracycline Repressor, domain 2"/>
    <property type="match status" value="1"/>
</dbReference>
<dbReference type="PROSITE" id="PS50977">
    <property type="entry name" value="HTH_TETR_2"/>
    <property type="match status" value="1"/>
</dbReference>
<dbReference type="EMBL" id="AP022569">
    <property type="protein sequence ID" value="BBX46886.1"/>
    <property type="molecule type" value="Genomic_DNA"/>
</dbReference>
<evidence type="ECO:0000256" key="1">
    <source>
        <dbReference type="ARBA" id="ARBA00023015"/>
    </source>
</evidence>
<dbReference type="InterPro" id="IPR050109">
    <property type="entry name" value="HTH-type_TetR-like_transc_reg"/>
</dbReference>
<dbReference type="PANTHER" id="PTHR30055:SF148">
    <property type="entry name" value="TETR-FAMILY TRANSCRIPTIONAL REGULATOR"/>
    <property type="match status" value="1"/>
</dbReference>
<protein>
    <submittedName>
        <fullName evidence="6">TetR family transcriptional regulator</fullName>
    </submittedName>
</protein>
<dbReference type="GO" id="GO:0003700">
    <property type="term" value="F:DNA-binding transcription factor activity"/>
    <property type="evidence" value="ECO:0007669"/>
    <property type="project" value="TreeGrafter"/>
</dbReference>
<keyword evidence="7" id="KW-1185">Reference proteome</keyword>
<dbReference type="AlphaFoldDB" id="A0A7I7KYP6"/>
<dbReference type="SUPFAM" id="SSF48498">
    <property type="entry name" value="Tetracyclin repressor-like, C-terminal domain"/>
    <property type="match status" value="1"/>
</dbReference>
<dbReference type="Gene3D" id="1.10.10.60">
    <property type="entry name" value="Homeodomain-like"/>
    <property type="match status" value="1"/>
</dbReference>
<keyword evidence="1" id="KW-0805">Transcription regulation</keyword>
<dbReference type="Pfam" id="PF00440">
    <property type="entry name" value="TetR_N"/>
    <property type="match status" value="1"/>
</dbReference>
<accession>A0A7I7KYP6</accession>
<dbReference type="Proteomes" id="UP000465866">
    <property type="component" value="Chromosome"/>
</dbReference>
<dbReference type="RefSeq" id="WP_163776971.1">
    <property type="nucleotide sequence ID" value="NZ_AP022569.1"/>
</dbReference>
<evidence type="ECO:0000259" key="5">
    <source>
        <dbReference type="PROSITE" id="PS50977"/>
    </source>
</evidence>
<feature type="DNA-binding region" description="H-T-H motif" evidence="4">
    <location>
        <begin position="34"/>
        <end position="53"/>
    </location>
</feature>